<proteinExistence type="predicted"/>
<organism evidence="1 2">
    <name type="scientific">Brevibacillus reuszeri</name>
    <dbReference type="NCBI Taxonomy" id="54915"/>
    <lineage>
        <taxon>Bacteria</taxon>
        <taxon>Bacillati</taxon>
        <taxon>Bacillota</taxon>
        <taxon>Bacilli</taxon>
        <taxon>Bacillales</taxon>
        <taxon>Paenibacillaceae</taxon>
        <taxon>Brevibacillus</taxon>
    </lineage>
</organism>
<dbReference type="RefSeq" id="WP_161807260.1">
    <property type="nucleotide sequence ID" value="NZ_BJON01000013.1"/>
</dbReference>
<name>A0ABQ0TP82_9BACL</name>
<keyword evidence="2" id="KW-1185">Reference proteome</keyword>
<evidence type="ECO:0000313" key="1">
    <source>
        <dbReference type="EMBL" id="GED69743.1"/>
    </source>
</evidence>
<comment type="caution">
    <text evidence="1">The sequence shown here is derived from an EMBL/GenBank/DDBJ whole genome shotgun (WGS) entry which is preliminary data.</text>
</comment>
<sequence>MKLGLISLTLMFLVEGTTPASYEAAQVQKPAKVPMLIQVPRPPNR</sequence>
<protein>
    <submittedName>
        <fullName evidence="1">Uncharacterized protein</fullName>
    </submittedName>
</protein>
<accession>A0ABQ0TP82</accession>
<dbReference type="Proteomes" id="UP000319578">
    <property type="component" value="Unassembled WGS sequence"/>
</dbReference>
<reference evidence="1 2" key="1">
    <citation type="submission" date="2019-06" db="EMBL/GenBank/DDBJ databases">
        <title>Whole genome shotgun sequence of Brevibacillus reuszeri NBRC 15719.</title>
        <authorList>
            <person name="Hosoyama A."/>
            <person name="Uohara A."/>
            <person name="Ohji S."/>
            <person name="Ichikawa N."/>
        </authorList>
    </citation>
    <scope>NUCLEOTIDE SEQUENCE [LARGE SCALE GENOMIC DNA]</scope>
    <source>
        <strain evidence="1 2">NBRC 15719</strain>
    </source>
</reference>
<evidence type="ECO:0000313" key="2">
    <source>
        <dbReference type="Proteomes" id="UP000319578"/>
    </source>
</evidence>
<gene>
    <name evidence="1" type="ORF">BRE01_34450</name>
</gene>
<dbReference type="EMBL" id="BJON01000013">
    <property type="protein sequence ID" value="GED69743.1"/>
    <property type="molecule type" value="Genomic_DNA"/>
</dbReference>